<dbReference type="GO" id="GO:0016740">
    <property type="term" value="F:transferase activity"/>
    <property type="evidence" value="ECO:0007669"/>
    <property type="project" value="UniProtKB-KW"/>
</dbReference>
<proteinExistence type="predicted"/>
<dbReference type="SUPFAM" id="SSF53335">
    <property type="entry name" value="S-adenosyl-L-methionine-dependent methyltransferases"/>
    <property type="match status" value="1"/>
</dbReference>
<dbReference type="Gene3D" id="3.40.50.150">
    <property type="entry name" value="Vaccinia Virus protein VP39"/>
    <property type="match status" value="1"/>
</dbReference>
<dbReference type="STRING" id="1155689.SAMN05444278_101290"/>
<dbReference type="Pfam" id="PF13649">
    <property type="entry name" value="Methyltransf_25"/>
    <property type="match status" value="1"/>
</dbReference>
<dbReference type="RefSeq" id="WP_073191010.1">
    <property type="nucleotide sequence ID" value="NZ_FQTW01000001.1"/>
</dbReference>
<dbReference type="OrthoDB" id="9804312at2"/>
<evidence type="ECO:0000313" key="3">
    <source>
        <dbReference type="EMBL" id="SHE34796.1"/>
    </source>
</evidence>
<dbReference type="InterPro" id="IPR029063">
    <property type="entry name" value="SAM-dependent_MTases_sf"/>
</dbReference>
<dbReference type="CDD" id="cd02440">
    <property type="entry name" value="AdoMet_MTases"/>
    <property type="match status" value="1"/>
</dbReference>
<evidence type="ECO:0000256" key="1">
    <source>
        <dbReference type="ARBA" id="ARBA00022679"/>
    </source>
</evidence>
<gene>
    <name evidence="3" type="ORF">SAMN05444278_101290</name>
</gene>
<dbReference type="PANTHER" id="PTHR43861">
    <property type="entry name" value="TRANS-ACONITATE 2-METHYLTRANSFERASE-RELATED"/>
    <property type="match status" value="1"/>
</dbReference>
<reference evidence="3 4" key="1">
    <citation type="submission" date="2016-11" db="EMBL/GenBank/DDBJ databases">
        <authorList>
            <person name="Jaros S."/>
            <person name="Januszkiewicz K."/>
            <person name="Wedrychowicz H."/>
        </authorList>
    </citation>
    <scope>NUCLEOTIDE SEQUENCE [LARGE SCALE GENOMIC DNA]</scope>
    <source>
        <strain evidence="3 4">DSM 25661</strain>
    </source>
</reference>
<name>A0A1M4SRI7_9FLAO</name>
<dbReference type="PANTHER" id="PTHR43861:SF3">
    <property type="entry name" value="PUTATIVE (AFU_ORTHOLOGUE AFUA_2G14390)-RELATED"/>
    <property type="match status" value="1"/>
</dbReference>
<feature type="domain" description="Methyltransferase" evidence="2">
    <location>
        <begin position="42"/>
        <end position="128"/>
    </location>
</feature>
<dbReference type="AlphaFoldDB" id="A0A1M4SRI7"/>
<keyword evidence="1" id="KW-0808">Transferase</keyword>
<dbReference type="EMBL" id="FQTW01000001">
    <property type="protein sequence ID" value="SHE34796.1"/>
    <property type="molecule type" value="Genomic_DNA"/>
</dbReference>
<dbReference type="InterPro" id="IPR041698">
    <property type="entry name" value="Methyltransf_25"/>
</dbReference>
<dbReference type="Proteomes" id="UP000184462">
    <property type="component" value="Unassembled WGS sequence"/>
</dbReference>
<protein>
    <submittedName>
        <fullName evidence="3">Tellurite resistance protein TehB</fullName>
    </submittedName>
</protein>
<organism evidence="3 4">
    <name type="scientific">Psychroflexus salarius</name>
    <dbReference type="NCBI Taxonomy" id="1155689"/>
    <lineage>
        <taxon>Bacteria</taxon>
        <taxon>Pseudomonadati</taxon>
        <taxon>Bacteroidota</taxon>
        <taxon>Flavobacteriia</taxon>
        <taxon>Flavobacteriales</taxon>
        <taxon>Flavobacteriaceae</taxon>
        <taxon>Psychroflexus</taxon>
    </lineage>
</organism>
<accession>A0A1M4SRI7</accession>
<evidence type="ECO:0000313" key="4">
    <source>
        <dbReference type="Proteomes" id="UP000184462"/>
    </source>
</evidence>
<sequence>MKEFWDERFKQNEYVYGESPNAFLKSQLTKLPEGKILFPLEGEGRNACYAATLGFKVDAFDFSEAGKKKALELADKKSVVLNYSISKSEDYDFGIEIYDYIVLIFAHLNPAIRPEIHQKIVKALKPNGRVIIEGFHPKQLENNYPSGGPKSLEMLYTAELLKNDFSDLNVLLTEEVETELNEGNYHKGKAFVTRFIGQK</sequence>
<keyword evidence="4" id="KW-1185">Reference proteome</keyword>
<evidence type="ECO:0000259" key="2">
    <source>
        <dbReference type="Pfam" id="PF13649"/>
    </source>
</evidence>